<dbReference type="InterPro" id="IPR021308">
    <property type="entry name" value="GfcB"/>
</dbReference>
<keyword evidence="3" id="KW-1185">Reference proteome</keyword>
<protein>
    <recommendedName>
        <fullName evidence="4">Group 4 capsule polysaccharide lipoprotein gfcB, YjbF</fullName>
    </recommendedName>
</protein>
<sequence length="221" mass="23195">MRRAAIPCLLLLLAACGSDGGASGMARAVMGGLGLPQPRETAPEPDRLAIAEAESAEVDAAAPQLRLGLGPRTATAVLIQQQGNRRMWRAPGGVVVATDGPRVVATSGLPTLITATRFDGPDPLDNPVELLGRSAEARRLVDLSGAGRNPASMRFGIAFDCRLRAARTEEEGVVLVEERCRVPGQGAVANSFWADEASGRVTHAEQWVGTGLPRMVLVFPN</sequence>
<dbReference type="Gene3D" id="2.40.360.10">
    <property type="entry name" value="YmcC-like"/>
    <property type="match status" value="1"/>
</dbReference>
<evidence type="ECO:0008006" key="4">
    <source>
        <dbReference type="Google" id="ProtNLM"/>
    </source>
</evidence>
<dbReference type="Proteomes" id="UP000553193">
    <property type="component" value="Unassembled WGS sequence"/>
</dbReference>
<dbReference type="EMBL" id="JACIDJ010000001">
    <property type="protein sequence ID" value="MBB3897655.1"/>
    <property type="molecule type" value="Genomic_DNA"/>
</dbReference>
<evidence type="ECO:0000256" key="1">
    <source>
        <dbReference type="SAM" id="SignalP"/>
    </source>
</evidence>
<dbReference type="Pfam" id="PF11102">
    <property type="entry name" value="YjbF"/>
    <property type="match status" value="1"/>
</dbReference>
<name>A0A840ABZ1_9PROT</name>
<keyword evidence="1" id="KW-0732">Signal</keyword>
<reference evidence="2 3" key="1">
    <citation type="submission" date="2020-08" db="EMBL/GenBank/DDBJ databases">
        <title>Genomic Encyclopedia of Type Strains, Phase IV (KMG-IV): sequencing the most valuable type-strain genomes for metagenomic binning, comparative biology and taxonomic classification.</title>
        <authorList>
            <person name="Goeker M."/>
        </authorList>
    </citation>
    <scope>NUCLEOTIDE SEQUENCE [LARGE SCALE GENOMIC DNA]</scope>
    <source>
        <strain evidence="2 3">DSM 19979</strain>
    </source>
</reference>
<dbReference type="AlphaFoldDB" id="A0A840ABZ1"/>
<accession>A0A840ABZ1</accession>
<dbReference type="InterPro" id="IPR023373">
    <property type="entry name" value="YmcC_sf"/>
</dbReference>
<organism evidence="2 3">
    <name type="scientific">Roseococcus suduntuyensis</name>
    <dbReference type="NCBI Taxonomy" id="455361"/>
    <lineage>
        <taxon>Bacteria</taxon>
        <taxon>Pseudomonadati</taxon>
        <taxon>Pseudomonadota</taxon>
        <taxon>Alphaproteobacteria</taxon>
        <taxon>Acetobacterales</taxon>
        <taxon>Roseomonadaceae</taxon>
        <taxon>Roseococcus</taxon>
    </lineage>
</organism>
<dbReference type="PROSITE" id="PS51257">
    <property type="entry name" value="PROKAR_LIPOPROTEIN"/>
    <property type="match status" value="1"/>
</dbReference>
<gene>
    <name evidence="2" type="ORF">GGQ83_001081</name>
</gene>
<dbReference type="RefSeq" id="WP_184382624.1">
    <property type="nucleotide sequence ID" value="NZ_JACIDJ010000001.1"/>
</dbReference>
<proteinExistence type="predicted"/>
<feature type="signal peptide" evidence="1">
    <location>
        <begin position="1"/>
        <end position="20"/>
    </location>
</feature>
<dbReference type="SUPFAM" id="SSF159270">
    <property type="entry name" value="YmcC-like"/>
    <property type="match status" value="1"/>
</dbReference>
<comment type="caution">
    <text evidence="2">The sequence shown here is derived from an EMBL/GenBank/DDBJ whole genome shotgun (WGS) entry which is preliminary data.</text>
</comment>
<feature type="chain" id="PRO_5032282850" description="Group 4 capsule polysaccharide lipoprotein gfcB, YjbF" evidence="1">
    <location>
        <begin position="21"/>
        <end position="221"/>
    </location>
</feature>
<evidence type="ECO:0000313" key="3">
    <source>
        <dbReference type="Proteomes" id="UP000553193"/>
    </source>
</evidence>
<evidence type="ECO:0000313" key="2">
    <source>
        <dbReference type="EMBL" id="MBB3897655.1"/>
    </source>
</evidence>